<dbReference type="Pfam" id="PF02645">
    <property type="entry name" value="DegV"/>
    <property type="match status" value="1"/>
</dbReference>
<name>A0A7H9EKP6_9LACO</name>
<dbReference type="InterPro" id="IPR050270">
    <property type="entry name" value="DegV_domain_contain"/>
</dbReference>
<proteinExistence type="predicted"/>
<sequence>MKKIITDSAANIFANNINGIPHQSVSLALLCGQETFWDTPDFDKESFKQKIQMEKIPVKTACPSAESYLQAFGDADEVYVFTISAALSGSYNAAQVAKEMAQEKNPHQKIYVFDTRAAGPTERMAAYQASLLINEGQRFSDICVAIENYLAHAKVFFILKSLTNLANNGRVNKSIAKVAHALNINVLGWATPEGQIEQLTKSRGAKGARKKLLALLEQVNFDEQKLVIDHADNLVGAEALKELIQAKYPACHVEIGQCQALCRFYAEEGGLIIGCTVTQ</sequence>
<evidence type="ECO:0000313" key="4">
    <source>
        <dbReference type="Proteomes" id="UP000510886"/>
    </source>
</evidence>
<evidence type="ECO:0000313" key="3">
    <source>
        <dbReference type="EMBL" id="QLL78290.1"/>
    </source>
</evidence>
<evidence type="ECO:0000256" key="1">
    <source>
        <dbReference type="ARBA" id="ARBA00003238"/>
    </source>
</evidence>
<dbReference type="PANTHER" id="PTHR33434">
    <property type="entry name" value="DEGV DOMAIN-CONTAINING PROTEIN DR_1986-RELATED"/>
    <property type="match status" value="1"/>
</dbReference>
<dbReference type="Gene3D" id="3.30.1180.10">
    <property type="match status" value="1"/>
</dbReference>
<dbReference type="PANTHER" id="PTHR33434:SF2">
    <property type="entry name" value="FATTY ACID-BINDING PROTEIN TM_1468"/>
    <property type="match status" value="1"/>
</dbReference>
<reference evidence="3 4" key="1">
    <citation type="submission" date="2020-01" db="EMBL/GenBank/DDBJ databases">
        <title>Complete and circular genome sequences of six lactobacillus isolates from horses.</title>
        <authorList>
            <person name="Hassan H.M."/>
        </authorList>
    </citation>
    <scope>NUCLEOTIDE SEQUENCE [LARGE SCALE GENOMIC DNA]</scope>
    <source>
        <strain evidence="3 4">1A</strain>
    </source>
</reference>
<dbReference type="RefSeq" id="WP_180848545.1">
    <property type="nucleotide sequence ID" value="NZ_CP047418.1"/>
</dbReference>
<keyword evidence="2" id="KW-0446">Lipid-binding</keyword>
<accession>A0A7H9EKP6</accession>
<dbReference type="Gene3D" id="3.40.50.10440">
    <property type="entry name" value="Dihydroxyacetone kinase, domain 1"/>
    <property type="match status" value="1"/>
</dbReference>
<dbReference type="KEGG" id="lsw:GTO87_06615"/>
<dbReference type="GO" id="GO:0008289">
    <property type="term" value="F:lipid binding"/>
    <property type="evidence" value="ECO:0007669"/>
    <property type="project" value="UniProtKB-KW"/>
</dbReference>
<protein>
    <submittedName>
        <fullName evidence="3">DegV family EDD domain-containing protein</fullName>
    </submittedName>
</protein>
<dbReference type="Proteomes" id="UP000510886">
    <property type="component" value="Chromosome"/>
</dbReference>
<dbReference type="AlphaFoldDB" id="A0A7H9EKP6"/>
<dbReference type="EMBL" id="CP047418">
    <property type="protein sequence ID" value="QLL78290.1"/>
    <property type="molecule type" value="Genomic_DNA"/>
</dbReference>
<dbReference type="InterPro" id="IPR003797">
    <property type="entry name" value="DegV"/>
</dbReference>
<gene>
    <name evidence="3" type="ORF">GTO87_06615</name>
</gene>
<comment type="function">
    <text evidence="1">May bind long-chain fatty acids, such as palmitate, and may play a role in lipid transport or fatty acid metabolism.</text>
</comment>
<evidence type="ECO:0000256" key="2">
    <source>
        <dbReference type="ARBA" id="ARBA00023121"/>
    </source>
</evidence>
<dbReference type="SUPFAM" id="SSF82549">
    <property type="entry name" value="DAK1/DegV-like"/>
    <property type="match status" value="1"/>
</dbReference>
<dbReference type="NCBIfam" id="TIGR00762">
    <property type="entry name" value="DegV"/>
    <property type="match status" value="1"/>
</dbReference>
<organism evidence="3 4">
    <name type="scientific">Ligilactobacillus saerimneri</name>
    <dbReference type="NCBI Taxonomy" id="228229"/>
    <lineage>
        <taxon>Bacteria</taxon>
        <taxon>Bacillati</taxon>
        <taxon>Bacillota</taxon>
        <taxon>Bacilli</taxon>
        <taxon>Lactobacillales</taxon>
        <taxon>Lactobacillaceae</taxon>
        <taxon>Ligilactobacillus</taxon>
    </lineage>
</organism>
<dbReference type="Gene3D" id="2.20.28.50">
    <property type="entry name" value="degv family protein"/>
    <property type="match status" value="1"/>
</dbReference>
<dbReference type="PROSITE" id="PS51482">
    <property type="entry name" value="DEGV"/>
    <property type="match status" value="1"/>
</dbReference>
<dbReference type="InterPro" id="IPR043168">
    <property type="entry name" value="DegV_C"/>
</dbReference>